<dbReference type="RefSeq" id="WP_258830587.1">
    <property type="nucleotide sequence ID" value="NZ_JANUHA010000037.1"/>
</dbReference>
<gene>
    <name evidence="1" type="ORF">NX780_24935</name>
</gene>
<accession>A0ABT2ATL7</accession>
<name>A0ABT2ATL7_9BURK</name>
<dbReference type="EMBL" id="JANUHA010000037">
    <property type="protein sequence ID" value="MCS0599594.1"/>
    <property type="molecule type" value="Genomic_DNA"/>
</dbReference>
<keyword evidence="2" id="KW-1185">Reference proteome</keyword>
<protein>
    <submittedName>
        <fullName evidence="1">DUF5682 family protein</fullName>
    </submittedName>
</protein>
<dbReference type="Pfam" id="PF18934">
    <property type="entry name" value="DUF5682"/>
    <property type="match status" value="1"/>
</dbReference>
<proteinExistence type="predicted"/>
<dbReference type="Proteomes" id="UP001206572">
    <property type="component" value="Unassembled WGS sequence"/>
</dbReference>
<dbReference type="PANTHER" id="PTHR30634">
    <property type="entry name" value="OUTER MEMBRANE LOLAB LIPOPROTEIN INSERTION APPARATUS"/>
    <property type="match status" value="1"/>
</dbReference>
<dbReference type="PANTHER" id="PTHR30634:SF14">
    <property type="match status" value="1"/>
</dbReference>
<sequence>MSVHLFGIRHHGPGCARSLRQALLALQPDCLLVEGPPEADALVGFAGRQEMAPPAALLLYAAAAPQRAVFYPFAAYSPEWQALCHANAHGVPLRFCDLPQSHRLAEQTSDETPEPDEVREDPLRWLAQAAGYGDTETWWDHLVEQRRDSLDLFDAVAEMMGAVRAAANETMTLREQRREAWMRNTIRAAEKEGFQRIAVVCGAWHVPALASMPSAKSDAELLKGLPKEKVVATWIPWSYGRLTFASGYGAGVVSPGWYHHVWEHGDQAGLYWLTDVAALLRRHDLDASSAQVIDAQRLAETLAALRGRPRPGLDELLEAVRAVFCQDSEVTLQLIRRELLVNDRLGEVPADVPTVPLVQDVQAQQKRLRMPVRADTVPLELDLRQPAHLEKSILLHRLAMVGVGWGRRQVVRGKSGSFHEQWQLAWEPEFAIELIEASVWGATLEGAANGRAIERGSIAATLPELTGLMENVLLADLQAAVPPVMLRIRDLGAATPDPGFLLEAVGPLVDAIRYGDVRGTDTSALGQVAGGLISRACIALPFGARALADDAAAVLLRQIASGDHAIRRYQDQEQLASWYDTLDRVARSEQSHPLIAGRCARILAEQQHWPGAEAARQLSLRSSRAVPPLVTAQWLEGFLDGGGTLLAHSDELWALVNDWLMAQPADGFIELLPLLRRTFGSFTGPERRQLVERAVSGGPRDRSVAVAGNADVDRVRAMRVLPILQTILGSAAAQEAP</sequence>
<reference evidence="1 2" key="1">
    <citation type="submission" date="2022-08" db="EMBL/GenBank/DDBJ databases">
        <title>Reclassification of Massilia species as members of the genera Telluria, Duganella, Pseudoduganella, Mokoshia gen. nov. and Zemynaea gen. nov. using orthogonal and non-orthogonal genome-based approaches.</title>
        <authorList>
            <person name="Bowman J.P."/>
        </authorList>
    </citation>
    <scope>NUCLEOTIDE SEQUENCE [LARGE SCALE GENOMIC DNA]</scope>
    <source>
        <strain evidence="1 2">JCM 31661</strain>
    </source>
</reference>
<comment type="caution">
    <text evidence="1">The sequence shown here is derived from an EMBL/GenBank/DDBJ whole genome shotgun (WGS) entry which is preliminary data.</text>
</comment>
<evidence type="ECO:0000313" key="2">
    <source>
        <dbReference type="Proteomes" id="UP001206572"/>
    </source>
</evidence>
<dbReference type="InterPro" id="IPR043737">
    <property type="entry name" value="DUF5682"/>
</dbReference>
<evidence type="ECO:0000313" key="1">
    <source>
        <dbReference type="EMBL" id="MCS0599594.1"/>
    </source>
</evidence>
<organism evidence="1 2">
    <name type="scientific">Massilia agri</name>
    <dbReference type="NCBI Taxonomy" id="1886785"/>
    <lineage>
        <taxon>Bacteria</taxon>
        <taxon>Pseudomonadati</taxon>
        <taxon>Pseudomonadota</taxon>
        <taxon>Betaproteobacteria</taxon>
        <taxon>Burkholderiales</taxon>
        <taxon>Oxalobacteraceae</taxon>
        <taxon>Telluria group</taxon>
        <taxon>Massilia</taxon>
    </lineage>
</organism>
<dbReference type="InterPro" id="IPR050458">
    <property type="entry name" value="LolB"/>
</dbReference>